<feature type="chain" id="PRO_5047195957" evidence="1">
    <location>
        <begin position="22"/>
        <end position="330"/>
    </location>
</feature>
<keyword evidence="3" id="KW-1185">Reference proteome</keyword>
<sequence length="330" mass="36954">MKRMLLTGLLAVLFTTEDASAQFGKLVEKARSGADKAKEIKSNANTTTSTVNKKMGQVNIYFSKTRFGEGTTGASSDFTEGDYIYGRIVFPKPLKEYVSDNTITFDVAHKEADDDDYNVNQVKIDVTKANQEANQLDFDVLADPKQATTLYADHLQAPSLIVMVMQYIQPGVKTEFNWKVEGLEGTFYLTTKNAQSFAAFVAPIQQKANSFAQNDDAMKADLPEEFDQPSHAFADPQLSKANILKYLPENIEVLKFVVGPGDDYKVMKNALGVILYKQTDRYIMVAYKDKKTGNCYYDNVIFERPYEGNGKYGSLKVRTNGERIDCSKIK</sequence>
<keyword evidence="1" id="KW-0732">Signal</keyword>
<dbReference type="EMBL" id="CP140154">
    <property type="protein sequence ID" value="WQG89598.1"/>
    <property type="molecule type" value="Genomic_DNA"/>
</dbReference>
<feature type="signal peptide" evidence="1">
    <location>
        <begin position="1"/>
        <end position="21"/>
    </location>
</feature>
<evidence type="ECO:0000313" key="2">
    <source>
        <dbReference type="EMBL" id="WQG89598.1"/>
    </source>
</evidence>
<dbReference type="RefSeq" id="WP_072356823.1">
    <property type="nucleotide sequence ID" value="NZ_CP139972.1"/>
</dbReference>
<protein>
    <submittedName>
        <fullName evidence="2">Uncharacterized protein</fullName>
    </submittedName>
</protein>
<gene>
    <name evidence="2" type="ORF">SR876_32205</name>
</gene>
<accession>A0ABZ0XH26</accession>
<organism evidence="2 3">
    <name type="scientific">Chitinophaga sancti</name>
    <dbReference type="NCBI Taxonomy" id="1004"/>
    <lineage>
        <taxon>Bacteria</taxon>
        <taxon>Pseudomonadati</taxon>
        <taxon>Bacteroidota</taxon>
        <taxon>Chitinophagia</taxon>
        <taxon>Chitinophagales</taxon>
        <taxon>Chitinophagaceae</taxon>
        <taxon>Chitinophaga</taxon>
    </lineage>
</organism>
<proteinExistence type="predicted"/>
<evidence type="ECO:0000313" key="3">
    <source>
        <dbReference type="Proteomes" id="UP001326715"/>
    </source>
</evidence>
<name>A0ABZ0XH26_9BACT</name>
<reference evidence="2 3" key="1">
    <citation type="submission" date="2023-11" db="EMBL/GenBank/DDBJ databases">
        <title>MicrobeMod: A computational toolkit for identifying prokaryotic methylation and restriction-modification with nanopore sequencing.</title>
        <authorList>
            <person name="Crits-Christoph A."/>
            <person name="Kang S.C."/>
            <person name="Lee H."/>
            <person name="Ostrov N."/>
        </authorList>
    </citation>
    <scope>NUCLEOTIDE SEQUENCE [LARGE SCALE GENOMIC DNA]</scope>
    <source>
        <strain evidence="2 3">ATCC 23090</strain>
    </source>
</reference>
<dbReference type="Proteomes" id="UP001326715">
    <property type="component" value="Chromosome"/>
</dbReference>
<evidence type="ECO:0000256" key="1">
    <source>
        <dbReference type="SAM" id="SignalP"/>
    </source>
</evidence>